<dbReference type="GO" id="GO:0003899">
    <property type="term" value="F:DNA-directed RNA polymerase activity"/>
    <property type="evidence" value="ECO:0007669"/>
    <property type="project" value="UniProtKB-EC"/>
</dbReference>
<dbReference type="Gene3D" id="3.30.70.370">
    <property type="match status" value="1"/>
</dbReference>
<evidence type="ECO:0000256" key="6">
    <source>
        <dbReference type="ARBA" id="ARBA00023163"/>
    </source>
</evidence>
<dbReference type="GO" id="GO:0003677">
    <property type="term" value="F:DNA binding"/>
    <property type="evidence" value="ECO:0007669"/>
    <property type="project" value="InterPro"/>
</dbReference>
<dbReference type="InterPro" id="IPR046950">
    <property type="entry name" value="DNA-dir_Rpol_C_phage-type"/>
</dbReference>
<organism evidence="9">
    <name type="scientific">Virus NIOZ-UU157</name>
    <dbReference type="NCBI Taxonomy" id="2763269"/>
    <lineage>
        <taxon>Viruses</taxon>
    </lineage>
</organism>
<dbReference type="PANTHER" id="PTHR10102:SF0">
    <property type="entry name" value="DNA-DIRECTED RNA POLYMERASE, MITOCHONDRIAL"/>
    <property type="match status" value="1"/>
</dbReference>
<evidence type="ECO:0000256" key="2">
    <source>
        <dbReference type="ARBA" id="ARBA00012418"/>
    </source>
</evidence>
<evidence type="ECO:0000256" key="4">
    <source>
        <dbReference type="ARBA" id="ARBA00022679"/>
    </source>
</evidence>
<comment type="catalytic activity">
    <reaction evidence="7">
        <text>RNA(n) + a ribonucleoside 5'-triphosphate = RNA(n+1) + diphosphate</text>
        <dbReference type="Rhea" id="RHEA:21248"/>
        <dbReference type="Rhea" id="RHEA-COMP:14527"/>
        <dbReference type="Rhea" id="RHEA-COMP:17342"/>
        <dbReference type="ChEBI" id="CHEBI:33019"/>
        <dbReference type="ChEBI" id="CHEBI:61557"/>
        <dbReference type="ChEBI" id="CHEBI:140395"/>
        <dbReference type="EC" id="2.7.7.6"/>
    </reaction>
</comment>
<evidence type="ECO:0000256" key="1">
    <source>
        <dbReference type="ARBA" id="ARBA00009493"/>
    </source>
</evidence>
<evidence type="ECO:0000256" key="5">
    <source>
        <dbReference type="ARBA" id="ARBA00022695"/>
    </source>
</evidence>
<evidence type="ECO:0000313" key="9">
    <source>
        <dbReference type="EMBL" id="QPI16366.1"/>
    </source>
</evidence>
<dbReference type="GO" id="GO:0000428">
    <property type="term" value="C:DNA-directed RNA polymerase complex"/>
    <property type="evidence" value="ECO:0007669"/>
    <property type="project" value="UniProtKB-KW"/>
</dbReference>
<dbReference type="SUPFAM" id="SSF56672">
    <property type="entry name" value="DNA/RNA polymerases"/>
    <property type="match status" value="1"/>
</dbReference>
<proteinExistence type="inferred from homology"/>
<sequence length="673" mass="77545">MGSNFPKISILPRERIGISLQKYTPWTTGERNNQGEQERLVKSRVKITKDHNKKPFFDSINKLENVHWKINAQVAEVSKQLQEELINTEIDLINSEGMVVSFDTVDIKREQQNKHLHGMTLYRDKDLFEPHLGNSTAVPKLEKELEILTNRFNKLKNIDKKAETDRKIQIIQENYNLENRKWTDKQYCLRKQSQAARNKAIIETINGTDKEPGWLGYNFYQSMYLDYRGRIYNRDPYFSYQSNDLARGHFLFAEEKEVDQKGAEYTFIHAATSFNQSYKIDMLENIEWLTLDYEKELRENGLFDIAVDKMGVMDKHNWTIENINNILDVASDPIATKEYWMSAEKPWVFLSLCFEIGGIIGGALTGEPYYSSMPISIDGVNNGTQHLAAMSLDEKAGKLVGLMPLDIPQDFYLVMGKEIINLNRGTDIGKKLRHIPMKLIRKGISKRGSMTRAYDAGARKIGEIIYQDSYDAGITSEYNITRSDSKHLGKDLVKAYDSVCHGPVEIKKYLQSLVNHKIQVMKFTDISWESPSGFPVLTQKWVARKKVYQGSLQGKKISHVYLEITDKPALAEHLSAIGANWVHSYDASHMSLVINKIDAKSFGAIHDSFSVHASDVEELIYTTKSEFIKMYAKDVFENMREQIIWNDQKFDEETPRLGSLILEDIYDSDFFFC</sequence>
<dbReference type="InterPro" id="IPR043502">
    <property type="entry name" value="DNA/RNA_pol_sf"/>
</dbReference>
<keyword evidence="5 9" id="KW-0548">Nucleotidyltransferase</keyword>
<reference evidence="9" key="1">
    <citation type="submission" date="2020-08" db="EMBL/GenBank/DDBJ databases">
        <title>Bridging the membrane lipid divide: bacteria of the FCB group superphylum have the potential to synthesize archaeal ether lipids.</title>
        <authorList>
            <person name="Villanueva L."/>
            <person name="von Meijenfeldt F.A.B."/>
            <person name="Westbye A.B."/>
            <person name="Yadav S."/>
            <person name="Hopmans E.C."/>
            <person name="Dutilh B.E."/>
            <person name="Sinninghe Damste J.S."/>
        </authorList>
    </citation>
    <scope>NUCLEOTIDE SEQUENCE</scope>
    <source>
        <strain evidence="9">NIOZ-UU157</strain>
    </source>
</reference>
<dbReference type="EMBL" id="MW030559">
    <property type="protein sequence ID" value="QPI16366.1"/>
    <property type="molecule type" value="Genomic_DNA"/>
</dbReference>
<dbReference type="InterPro" id="IPR002092">
    <property type="entry name" value="DNA-dir_Rpol_phage-type"/>
</dbReference>
<evidence type="ECO:0000259" key="8">
    <source>
        <dbReference type="Pfam" id="PF00940"/>
    </source>
</evidence>
<protein>
    <recommendedName>
        <fullName evidence="2">DNA-directed RNA polymerase</fullName>
        <ecNumber evidence="2">2.7.7.6</ecNumber>
    </recommendedName>
</protein>
<dbReference type="EC" id="2.7.7.6" evidence="2"/>
<keyword evidence="6" id="KW-0804">Transcription</keyword>
<keyword evidence="4 9" id="KW-0808">Transferase</keyword>
<accession>A0A7S9SU21</accession>
<comment type="similarity">
    <text evidence="1">Belongs to the phage and mitochondrial RNA polymerase family.</text>
</comment>
<keyword evidence="3" id="KW-0240">DNA-directed RNA polymerase</keyword>
<dbReference type="Pfam" id="PF00940">
    <property type="entry name" value="RNA_pol"/>
    <property type="match status" value="1"/>
</dbReference>
<name>A0A7S9SU21_9VIRU</name>
<evidence type="ECO:0000256" key="7">
    <source>
        <dbReference type="ARBA" id="ARBA00048552"/>
    </source>
</evidence>
<evidence type="ECO:0000256" key="3">
    <source>
        <dbReference type="ARBA" id="ARBA00022478"/>
    </source>
</evidence>
<gene>
    <name evidence="9" type="primary">1</name>
    <name evidence="9" type="ORF">NIOZUU157_00257</name>
</gene>
<dbReference type="GO" id="GO:0006351">
    <property type="term" value="P:DNA-templated transcription"/>
    <property type="evidence" value="ECO:0007669"/>
    <property type="project" value="InterPro"/>
</dbReference>
<dbReference type="Gene3D" id="1.10.287.280">
    <property type="match status" value="1"/>
</dbReference>
<dbReference type="PANTHER" id="PTHR10102">
    <property type="entry name" value="DNA-DIRECTED RNA POLYMERASE, MITOCHONDRIAL"/>
    <property type="match status" value="1"/>
</dbReference>
<feature type="domain" description="DNA-directed RNA polymerase C-terminal" evidence="8">
    <location>
        <begin position="306"/>
        <end position="643"/>
    </location>
</feature>